<reference evidence="1 2" key="1">
    <citation type="submission" date="2015-03" db="EMBL/GenBank/DDBJ databases">
        <title>Luteipulveratus halotolerans sp. nov., a novel actinobacterium (Dermacoccaceae) from Sarawak, Malaysia.</title>
        <authorList>
            <person name="Juboi H."/>
            <person name="Basik A."/>
            <person name="Shamsul S.S."/>
            <person name="Arnold P."/>
            <person name="Schmitt E.K."/>
            <person name="Sanglier J.-J."/>
            <person name="Yeo T."/>
        </authorList>
    </citation>
    <scope>NUCLEOTIDE SEQUENCE [LARGE SCALE GENOMIC DNA]</scope>
    <source>
        <strain evidence="1 2">MN07-A0370</strain>
    </source>
</reference>
<sequence>MTTAAGTECDAVRVCNAVELNGRDLVGARVTGVVSSVYVDGSTGDRSLVHVWLMLDGKPVLFHTMSGVRILRSDIEKPYEMAELGGRVVVEESAGEPWDALVGRTITGVARLCPDLGEDGWLLRASGYQMAVMDLGDELVARLWPDASWGNLAVVELF</sequence>
<evidence type="ECO:0000313" key="1">
    <source>
        <dbReference type="EMBL" id="AKU15896.1"/>
    </source>
</evidence>
<dbReference type="EMBL" id="CP011112">
    <property type="protein sequence ID" value="AKU15896.1"/>
    <property type="molecule type" value="Genomic_DNA"/>
</dbReference>
<gene>
    <name evidence="1" type="ORF">VV02_08575</name>
</gene>
<proteinExistence type="predicted"/>
<evidence type="ECO:0000313" key="2">
    <source>
        <dbReference type="Proteomes" id="UP000066480"/>
    </source>
</evidence>
<dbReference type="Proteomes" id="UP000066480">
    <property type="component" value="Chromosome"/>
</dbReference>
<keyword evidence="2" id="KW-1185">Reference proteome</keyword>
<accession>A0A0K1JGR3</accession>
<dbReference type="KEGG" id="lmoi:VV02_08575"/>
<organism evidence="1 2">
    <name type="scientific">Luteipulveratus mongoliensis</name>
    <dbReference type="NCBI Taxonomy" id="571913"/>
    <lineage>
        <taxon>Bacteria</taxon>
        <taxon>Bacillati</taxon>
        <taxon>Actinomycetota</taxon>
        <taxon>Actinomycetes</taxon>
        <taxon>Micrococcales</taxon>
        <taxon>Dermacoccaceae</taxon>
        <taxon>Luteipulveratus</taxon>
    </lineage>
</organism>
<dbReference type="AlphaFoldDB" id="A0A0K1JGR3"/>
<dbReference type="STRING" id="571913.VV02_08575"/>
<protein>
    <submittedName>
        <fullName evidence="1">Uncharacterized protein</fullName>
    </submittedName>
</protein>
<name>A0A0K1JGR3_9MICO</name>